<protein>
    <recommendedName>
        <fullName evidence="4">Collagen alpha-1(I) chain-like</fullName>
    </recommendedName>
</protein>
<evidence type="ECO:0000256" key="1">
    <source>
        <dbReference type="SAM" id="MobiDB-lite"/>
    </source>
</evidence>
<organism evidence="2 3">
    <name type="scientific">Eschrichtius robustus</name>
    <name type="common">California gray whale</name>
    <name type="synonym">Eschrichtius gibbosus</name>
    <dbReference type="NCBI Taxonomy" id="9764"/>
    <lineage>
        <taxon>Eukaryota</taxon>
        <taxon>Metazoa</taxon>
        <taxon>Chordata</taxon>
        <taxon>Craniata</taxon>
        <taxon>Vertebrata</taxon>
        <taxon>Euteleostomi</taxon>
        <taxon>Mammalia</taxon>
        <taxon>Eutheria</taxon>
        <taxon>Laurasiatheria</taxon>
        <taxon>Artiodactyla</taxon>
        <taxon>Whippomorpha</taxon>
        <taxon>Cetacea</taxon>
        <taxon>Mysticeti</taxon>
        <taxon>Eschrichtiidae</taxon>
        <taxon>Eschrichtius</taxon>
    </lineage>
</organism>
<feature type="region of interest" description="Disordered" evidence="1">
    <location>
        <begin position="329"/>
        <end position="418"/>
    </location>
</feature>
<gene>
    <name evidence="2" type="ORF">J1605_010249</name>
</gene>
<dbReference type="EMBL" id="JAIQCJ010002113">
    <property type="protein sequence ID" value="KAJ8782270.1"/>
    <property type="molecule type" value="Genomic_DNA"/>
</dbReference>
<feature type="compositionally biased region" description="Basic residues" evidence="1">
    <location>
        <begin position="244"/>
        <end position="258"/>
    </location>
</feature>
<name>A0AB34GUE6_ESCRO</name>
<proteinExistence type="predicted"/>
<feature type="compositionally biased region" description="Low complexity" evidence="1">
    <location>
        <begin position="136"/>
        <end position="152"/>
    </location>
</feature>
<feature type="region of interest" description="Disordered" evidence="1">
    <location>
        <begin position="53"/>
        <end position="73"/>
    </location>
</feature>
<feature type="region of interest" description="Disordered" evidence="1">
    <location>
        <begin position="232"/>
        <end position="315"/>
    </location>
</feature>
<evidence type="ECO:0000313" key="2">
    <source>
        <dbReference type="EMBL" id="KAJ8782270.1"/>
    </source>
</evidence>
<comment type="caution">
    <text evidence="2">The sequence shown here is derived from an EMBL/GenBank/DDBJ whole genome shotgun (WGS) entry which is preliminary data.</text>
</comment>
<feature type="region of interest" description="Disordered" evidence="1">
    <location>
        <begin position="102"/>
        <end position="206"/>
    </location>
</feature>
<feature type="compositionally biased region" description="Basic residues" evidence="1">
    <location>
        <begin position="330"/>
        <end position="343"/>
    </location>
</feature>
<sequence>MSHSTIECILFATTELGSEVTRDTFYPNGVLETGTGKNTELGKSRPAELIRAARDRGAGAPRPSSGEPDRVFAAPAGAGGLLGRDPRLFGGAAAAFRGQWAAGGRRPPYSRFTTPGRPAGSCSDPASPPPPGVAVTAEPAGQTEGAGAGAARTRGEPHWEARRGGCEPRKAFQERPAAPPPAPLLPRPSPPSSSFSSLCRRRRLPPGSVLQFRERRKCVCVARGRASTEQPLRAWQPGPGVGVWRRRRRRRRSARRPGGRAGESGLRASRAAGAGRAEGAREPCQAAARSERAGRREPSAAARCGDAPVDVLSPPGARLRRAAAAAAARGARRAARSRGRRRGRLSEAGRGGLPQCAPRASARGRLPRPPRSSRRLEPPAPAAPPAHLLIPDARPGGGGSAATAASGERGREGVCARV</sequence>
<evidence type="ECO:0008006" key="4">
    <source>
        <dbReference type="Google" id="ProtNLM"/>
    </source>
</evidence>
<feature type="compositionally biased region" description="Low complexity" evidence="1">
    <location>
        <begin position="263"/>
        <end position="277"/>
    </location>
</feature>
<keyword evidence="3" id="KW-1185">Reference proteome</keyword>
<accession>A0AB34GUE6</accession>
<feature type="compositionally biased region" description="Pro residues" evidence="1">
    <location>
        <begin position="177"/>
        <end position="191"/>
    </location>
</feature>
<evidence type="ECO:0000313" key="3">
    <source>
        <dbReference type="Proteomes" id="UP001159641"/>
    </source>
</evidence>
<feature type="compositionally biased region" description="Basic and acidic residues" evidence="1">
    <location>
        <begin position="153"/>
        <end position="173"/>
    </location>
</feature>
<feature type="compositionally biased region" description="Basic and acidic residues" evidence="1">
    <location>
        <begin position="289"/>
        <end position="298"/>
    </location>
</feature>
<dbReference type="AlphaFoldDB" id="A0AB34GUE6"/>
<reference evidence="2 3" key="1">
    <citation type="submission" date="2022-11" db="EMBL/GenBank/DDBJ databases">
        <title>Whole genome sequence of Eschrichtius robustus ER-17-0199.</title>
        <authorList>
            <person name="Bruniche-Olsen A."/>
            <person name="Black A.N."/>
            <person name="Fields C.J."/>
            <person name="Walden K."/>
            <person name="Dewoody J.A."/>
        </authorList>
    </citation>
    <scope>NUCLEOTIDE SEQUENCE [LARGE SCALE GENOMIC DNA]</scope>
    <source>
        <strain evidence="2">ER-17-0199</strain>
        <tissue evidence="2">Blubber</tissue>
    </source>
</reference>
<dbReference type="Proteomes" id="UP001159641">
    <property type="component" value="Unassembled WGS sequence"/>
</dbReference>
<feature type="compositionally biased region" description="Basic and acidic residues" evidence="1">
    <location>
        <begin position="408"/>
        <end position="418"/>
    </location>
</feature>